<dbReference type="AlphaFoldDB" id="A0A812JK67"/>
<reference evidence="1" key="1">
    <citation type="submission" date="2021-02" db="EMBL/GenBank/DDBJ databases">
        <authorList>
            <person name="Dougan E. K."/>
            <person name="Rhodes N."/>
            <person name="Thang M."/>
            <person name="Chan C."/>
        </authorList>
    </citation>
    <scope>NUCLEOTIDE SEQUENCE</scope>
</reference>
<evidence type="ECO:0000313" key="1">
    <source>
        <dbReference type="EMBL" id="CAE7208115.1"/>
    </source>
</evidence>
<dbReference type="EMBL" id="CAJNDS010000453">
    <property type="protein sequence ID" value="CAE7208115.1"/>
    <property type="molecule type" value="Genomic_DNA"/>
</dbReference>
<keyword evidence="2" id="KW-1185">Reference proteome</keyword>
<gene>
    <name evidence="1" type="ORF">SNAT2548_LOCUS6766</name>
</gene>
<dbReference type="Proteomes" id="UP000604046">
    <property type="component" value="Unassembled WGS sequence"/>
</dbReference>
<accession>A0A812JK67</accession>
<evidence type="ECO:0000313" key="2">
    <source>
        <dbReference type="Proteomes" id="UP000604046"/>
    </source>
</evidence>
<proteinExistence type="predicted"/>
<sequence>MRCRSLQVMEARMQWSDRASQRLPRHLSVPKATLWAAPPAGTFELWRHRLRAPRRRFGQADLALQNLRRPSSHGGSSVELASPKAAFGQRAQLEVLEASSDAGAVVSTRCAGDAATGRSLNGPEAELETLGPLNVELR</sequence>
<name>A0A812JK67_9DINO</name>
<protein>
    <submittedName>
        <fullName evidence="1">Uncharacterized protein</fullName>
    </submittedName>
</protein>
<organism evidence="1 2">
    <name type="scientific">Symbiodinium natans</name>
    <dbReference type="NCBI Taxonomy" id="878477"/>
    <lineage>
        <taxon>Eukaryota</taxon>
        <taxon>Sar</taxon>
        <taxon>Alveolata</taxon>
        <taxon>Dinophyceae</taxon>
        <taxon>Suessiales</taxon>
        <taxon>Symbiodiniaceae</taxon>
        <taxon>Symbiodinium</taxon>
    </lineage>
</organism>
<comment type="caution">
    <text evidence="1">The sequence shown here is derived from an EMBL/GenBank/DDBJ whole genome shotgun (WGS) entry which is preliminary data.</text>
</comment>